<dbReference type="AlphaFoldDB" id="A0A9P5XB99"/>
<keyword evidence="3" id="KW-1185">Reference proteome</keyword>
<gene>
    <name evidence="2" type="ORF">P691DRAFT_801103</name>
</gene>
<protein>
    <submittedName>
        <fullName evidence="2">Uncharacterized protein</fullName>
    </submittedName>
</protein>
<sequence>MDSAKRLTTVDQMAEALYHPPISTPRSECSGSDTHSQQTLPLSSPNQHPQRHHCHWTLPASVHSPYQHIPHRPAWPIFTLCPGLAYDGLTGCVELWADAGMDNRTITIAGHRAFEWSQENTVGRIARIVKPVWVSERFTVIFEVTCQDVEEGAVRGALGGYLDRRDRPQRMWRTILLWILLSERGG</sequence>
<name>A0A9P5XB99_9AGAR</name>
<evidence type="ECO:0000313" key="2">
    <source>
        <dbReference type="EMBL" id="KAF9448218.1"/>
    </source>
</evidence>
<proteinExistence type="predicted"/>
<organism evidence="2 3">
    <name type="scientific">Macrolepiota fuliginosa MF-IS2</name>
    <dbReference type="NCBI Taxonomy" id="1400762"/>
    <lineage>
        <taxon>Eukaryota</taxon>
        <taxon>Fungi</taxon>
        <taxon>Dikarya</taxon>
        <taxon>Basidiomycota</taxon>
        <taxon>Agaricomycotina</taxon>
        <taxon>Agaricomycetes</taxon>
        <taxon>Agaricomycetidae</taxon>
        <taxon>Agaricales</taxon>
        <taxon>Agaricineae</taxon>
        <taxon>Agaricaceae</taxon>
        <taxon>Macrolepiota</taxon>
    </lineage>
</organism>
<accession>A0A9P5XB99</accession>
<feature type="compositionally biased region" description="Polar residues" evidence="1">
    <location>
        <begin position="24"/>
        <end position="48"/>
    </location>
</feature>
<feature type="region of interest" description="Disordered" evidence="1">
    <location>
        <begin position="20"/>
        <end position="52"/>
    </location>
</feature>
<evidence type="ECO:0000313" key="3">
    <source>
        <dbReference type="Proteomes" id="UP000807342"/>
    </source>
</evidence>
<reference evidence="2" key="1">
    <citation type="submission" date="2020-11" db="EMBL/GenBank/DDBJ databases">
        <authorList>
            <consortium name="DOE Joint Genome Institute"/>
            <person name="Ahrendt S."/>
            <person name="Riley R."/>
            <person name="Andreopoulos W."/>
            <person name="Labutti K."/>
            <person name="Pangilinan J."/>
            <person name="Ruiz-Duenas F.J."/>
            <person name="Barrasa J.M."/>
            <person name="Sanchez-Garcia M."/>
            <person name="Camarero S."/>
            <person name="Miyauchi S."/>
            <person name="Serrano A."/>
            <person name="Linde D."/>
            <person name="Babiker R."/>
            <person name="Drula E."/>
            <person name="Ayuso-Fernandez I."/>
            <person name="Pacheco R."/>
            <person name="Padilla G."/>
            <person name="Ferreira P."/>
            <person name="Barriuso J."/>
            <person name="Kellner H."/>
            <person name="Castanera R."/>
            <person name="Alfaro M."/>
            <person name="Ramirez L."/>
            <person name="Pisabarro A.G."/>
            <person name="Kuo A."/>
            <person name="Tritt A."/>
            <person name="Lipzen A."/>
            <person name="He G."/>
            <person name="Yan M."/>
            <person name="Ng V."/>
            <person name="Cullen D."/>
            <person name="Martin F."/>
            <person name="Rosso M.-N."/>
            <person name="Henrissat B."/>
            <person name="Hibbett D."/>
            <person name="Martinez A.T."/>
            <person name="Grigoriev I.V."/>
        </authorList>
    </citation>
    <scope>NUCLEOTIDE SEQUENCE</scope>
    <source>
        <strain evidence="2">MF-IS2</strain>
    </source>
</reference>
<dbReference type="Proteomes" id="UP000807342">
    <property type="component" value="Unassembled WGS sequence"/>
</dbReference>
<evidence type="ECO:0000256" key="1">
    <source>
        <dbReference type="SAM" id="MobiDB-lite"/>
    </source>
</evidence>
<comment type="caution">
    <text evidence="2">The sequence shown here is derived from an EMBL/GenBank/DDBJ whole genome shotgun (WGS) entry which is preliminary data.</text>
</comment>
<dbReference type="EMBL" id="MU151169">
    <property type="protein sequence ID" value="KAF9448218.1"/>
    <property type="molecule type" value="Genomic_DNA"/>
</dbReference>